<accession>A0AAU9UZ09</accession>
<protein>
    <recommendedName>
        <fullName evidence="1">SET domain-containing protein</fullName>
    </recommendedName>
</protein>
<dbReference type="GO" id="GO:0008170">
    <property type="term" value="F:N-methyltransferase activity"/>
    <property type="evidence" value="ECO:0007669"/>
    <property type="project" value="UniProtKB-ARBA"/>
</dbReference>
<dbReference type="GO" id="GO:0008757">
    <property type="term" value="F:S-adenosylmethionine-dependent methyltransferase activity"/>
    <property type="evidence" value="ECO:0007669"/>
    <property type="project" value="UniProtKB-ARBA"/>
</dbReference>
<reference evidence="2" key="1">
    <citation type="submission" date="2022-03" db="EMBL/GenBank/DDBJ databases">
        <authorList>
            <person name="Tunstrom K."/>
        </authorList>
    </citation>
    <scope>NUCLEOTIDE SEQUENCE</scope>
</reference>
<dbReference type="Proteomes" id="UP001153954">
    <property type="component" value="Unassembled WGS sequence"/>
</dbReference>
<dbReference type="EMBL" id="CAKOGL010000027">
    <property type="protein sequence ID" value="CAH2104363.1"/>
    <property type="molecule type" value="Genomic_DNA"/>
</dbReference>
<dbReference type="SUPFAM" id="SSF82199">
    <property type="entry name" value="SET domain"/>
    <property type="match status" value="1"/>
</dbReference>
<dbReference type="PANTHER" id="PTHR46455:SF3">
    <property type="entry name" value="SET AND MYND DOMAIN CONTAINING, ARTHROPOD-SPECIFIC, MEMBER 9, ISOFORM A-RELATED"/>
    <property type="match status" value="1"/>
</dbReference>
<evidence type="ECO:0000313" key="3">
    <source>
        <dbReference type="Proteomes" id="UP001153954"/>
    </source>
</evidence>
<dbReference type="InterPro" id="IPR046341">
    <property type="entry name" value="SET_dom_sf"/>
</dbReference>
<sequence length="497" mass="56798">MSKATKTEAEFLALYSKLQANFNIVIEKSTLGGRGLFATEFIKKGSLIFLNKPTAYGPRANCKVKKFCSKCYKISDLCYPCEKCYTFVCSEICNVSTDHIQLCSFIHDYWKLRNNGENGTDIATTLARALIYLQFLVLPKEQKDLLKLFQRTEIKAKFEELETLQRTFFIPEHHIKFMNIVESIVKINSFRISQNLKNKTIELRGLYPLSAFMNHSCIPNTRNIFDANYSMAVYASKDIAKGEEITSCYTGLLWCSPARRCQLYKSKNFWCKCARCNDKTEMGTRLSALNCLNKSCIGILLPKIPLDSQTVWVCNICDIIIPPKNINMIQSILGSLVGSLRLDDEFQMENTVLQRLAIFIPYSNHIFVDIRLRSALKLGFTDDVNIKELSESRLELKENLCRGTLRTVAALGAGDAHLRGLLLYHLHAVLAERARRSPDLYEELKSEIEITIEQAYNILLGDISAPPDLELRRVYLGPGCDKPHEERFFILDSKYNY</sequence>
<dbReference type="CDD" id="cd20071">
    <property type="entry name" value="SET_SMYD"/>
    <property type="match status" value="1"/>
</dbReference>
<gene>
    <name evidence="2" type="ORF">EEDITHA_LOCUS18745</name>
</gene>
<evidence type="ECO:0000313" key="2">
    <source>
        <dbReference type="EMBL" id="CAH2104363.1"/>
    </source>
</evidence>
<dbReference type="Gene3D" id="6.10.140.2220">
    <property type="match status" value="1"/>
</dbReference>
<keyword evidence="3" id="KW-1185">Reference proteome</keyword>
<feature type="domain" description="SET" evidence="1">
    <location>
        <begin position="22"/>
        <end position="250"/>
    </location>
</feature>
<dbReference type="AlphaFoldDB" id="A0AAU9UZ09"/>
<dbReference type="PANTHER" id="PTHR46455">
    <property type="entry name" value="SET AND MYND DOMAIN CONTAINING, ARTHROPOD-SPECIFIC, MEMBER 4, ISOFORM A"/>
    <property type="match status" value="1"/>
</dbReference>
<name>A0AAU9UZ09_EUPED</name>
<dbReference type="InterPro" id="IPR001214">
    <property type="entry name" value="SET_dom"/>
</dbReference>
<evidence type="ECO:0000259" key="1">
    <source>
        <dbReference type="PROSITE" id="PS50280"/>
    </source>
</evidence>
<organism evidence="2 3">
    <name type="scientific">Euphydryas editha</name>
    <name type="common">Edith's checkerspot</name>
    <dbReference type="NCBI Taxonomy" id="104508"/>
    <lineage>
        <taxon>Eukaryota</taxon>
        <taxon>Metazoa</taxon>
        <taxon>Ecdysozoa</taxon>
        <taxon>Arthropoda</taxon>
        <taxon>Hexapoda</taxon>
        <taxon>Insecta</taxon>
        <taxon>Pterygota</taxon>
        <taxon>Neoptera</taxon>
        <taxon>Endopterygota</taxon>
        <taxon>Lepidoptera</taxon>
        <taxon>Glossata</taxon>
        <taxon>Ditrysia</taxon>
        <taxon>Papilionoidea</taxon>
        <taxon>Nymphalidae</taxon>
        <taxon>Nymphalinae</taxon>
        <taxon>Euphydryas</taxon>
    </lineage>
</organism>
<dbReference type="GO" id="GO:0008276">
    <property type="term" value="F:protein methyltransferase activity"/>
    <property type="evidence" value="ECO:0007669"/>
    <property type="project" value="UniProtKB-ARBA"/>
</dbReference>
<dbReference type="SMART" id="SM00317">
    <property type="entry name" value="SET"/>
    <property type="match status" value="1"/>
</dbReference>
<dbReference type="InterPro" id="IPR053010">
    <property type="entry name" value="SET_SmydA-8"/>
</dbReference>
<dbReference type="PROSITE" id="PS50280">
    <property type="entry name" value="SET"/>
    <property type="match status" value="1"/>
</dbReference>
<comment type="caution">
    <text evidence="2">The sequence shown here is derived from an EMBL/GenBank/DDBJ whole genome shotgun (WGS) entry which is preliminary data.</text>
</comment>
<dbReference type="Gene3D" id="2.170.270.10">
    <property type="entry name" value="SET domain"/>
    <property type="match status" value="1"/>
</dbReference>
<dbReference type="Gene3D" id="1.10.220.160">
    <property type="match status" value="1"/>
</dbReference>
<proteinExistence type="predicted"/>
<dbReference type="Pfam" id="PF00856">
    <property type="entry name" value="SET"/>
    <property type="match status" value="1"/>
</dbReference>